<name>A0ACC6U6A8_9BURK</name>
<keyword evidence="2" id="KW-1185">Reference proteome</keyword>
<evidence type="ECO:0000313" key="2">
    <source>
        <dbReference type="Proteomes" id="UP001558850"/>
    </source>
</evidence>
<gene>
    <name evidence="1" type="ORF">AB4Y32_25485</name>
</gene>
<protein>
    <submittedName>
        <fullName evidence="1">Acyltransferase family protein</fullName>
        <ecNumber evidence="1">2.3.1.-</ecNumber>
    </submittedName>
</protein>
<keyword evidence="1" id="KW-0808">Transferase</keyword>
<dbReference type="EC" id="2.3.1.-" evidence="1"/>
<comment type="caution">
    <text evidence="1">The sequence shown here is derived from an EMBL/GenBank/DDBJ whole genome shotgun (WGS) entry which is preliminary data.</text>
</comment>
<organism evidence="1 2">
    <name type="scientific">Paraburkholderia phymatum</name>
    <dbReference type="NCBI Taxonomy" id="148447"/>
    <lineage>
        <taxon>Bacteria</taxon>
        <taxon>Pseudomonadati</taxon>
        <taxon>Pseudomonadota</taxon>
        <taxon>Betaproteobacteria</taxon>
        <taxon>Burkholderiales</taxon>
        <taxon>Burkholderiaceae</taxon>
        <taxon>Paraburkholderia</taxon>
    </lineage>
</organism>
<reference evidence="1" key="1">
    <citation type="submission" date="2024-07" db="EMBL/GenBank/DDBJ databases">
        <title>A survey of Mimosa microsymbionts across Brazilian biomes reveals a high diversity of Paraburkholderia nodulating endemic species, but also that Cupriavidus is common as a symbiont of widespread species.</title>
        <authorList>
            <person name="Rouws L."/>
            <person name="Barauna A."/>
            <person name="Beukes C."/>
            <person name="Rouws J.R.C."/>
            <person name="De Faria S.M."/>
            <person name="Gross E."/>
            <person name="Bueno Dos Reis Junior F."/>
            <person name="Simon M.F."/>
            <person name="Maluk M."/>
            <person name="Odee D.W."/>
            <person name="Kenicer G."/>
            <person name="Young J.P.W."/>
            <person name="Reis V.M."/>
            <person name="Zilli J."/>
            <person name="James E.K."/>
        </authorList>
    </citation>
    <scope>NUCLEOTIDE SEQUENCE</scope>
    <source>
        <strain evidence="1">EG181B</strain>
    </source>
</reference>
<dbReference type="Proteomes" id="UP001558850">
    <property type="component" value="Unassembled WGS sequence"/>
</dbReference>
<evidence type="ECO:0000313" key="1">
    <source>
        <dbReference type="EMBL" id="MEX3935102.1"/>
    </source>
</evidence>
<keyword evidence="1" id="KW-0012">Acyltransferase</keyword>
<sequence>MNPRCHEISTERLKRPAHAAYIDGLRAIAVLSVIVYHLHTPWLPGGFAGVDIFFVISGFVVSASVGDLESMQFLSFVLYFYSRRVQRIVPALVVCLVITALWSALFIPAAWLSDTNTKTGLFAFFGLSNLILVRTGNDYFSPRVDFNPYLHTWSLGVEEQFYLLFPLLFFLWVSKRPRRKLCVVLFAGGFVLSLLNGWWLSTRNETLDFYMIPGRFWELASGILLYQILALAKHPLGVIDRDRTLRSQSVLAGSFVLLAACFATSRPDSFPFPGPLLPVTGTLGILYALHGRAPEGFLHRLLISPVATFIGKVSYSLYLWHWPVIVLLRWTTGLDAPIWRIVAFVVTFVLATASWYYVENPVRRSLILKNMRRPFVVGAGAGALMCGALLSLGIHAAQPQLSLSVVSHRAYDWYAYRPIEASSAGCRGTWDSTQVEGGLLWIYSRSGCEIAPSHRGRLYVIGDSHAMAYSMMLREFALETGVKVFAYNNGGCPFIGLRPREHDDFVRCKRLSDAAIAQITAEVGRGDVVFMPSLRLPRFSDEFARFDDASTWKDMFGPQAVESRQQGVREAVPILRKLAAKGAKVVLEAPTPVFRSQPFRCSDWFNRGNPICSDGDRIARTELEALRSPVLDSYADIARLVPDVSVWDPLPALCPDAVCSAHAGGRPLFFDGDHISGYANRLLFPSFEQFVGKLMDAGRKS</sequence>
<accession>A0ACC6U6A8</accession>
<dbReference type="EMBL" id="JBFRCH010000017">
    <property type="protein sequence ID" value="MEX3935102.1"/>
    <property type="molecule type" value="Genomic_DNA"/>
</dbReference>
<proteinExistence type="predicted"/>